<feature type="transmembrane region" description="Helical" evidence="1">
    <location>
        <begin position="47"/>
        <end position="66"/>
    </location>
</feature>
<evidence type="ECO:0000313" key="2">
    <source>
        <dbReference type="EMBL" id="NVD43489.1"/>
    </source>
</evidence>
<dbReference type="EMBL" id="JABWGV010000001">
    <property type="protein sequence ID" value="NVD43489.1"/>
    <property type="molecule type" value="Genomic_DNA"/>
</dbReference>
<accession>A0A850H8S5</accession>
<keyword evidence="1" id="KW-0472">Membrane</keyword>
<dbReference type="AlphaFoldDB" id="A0A850H8S5"/>
<evidence type="ECO:0000313" key="3">
    <source>
        <dbReference type="Proteomes" id="UP000561438"/>
    </source>
</evidence>
<keyword evidence="1" id="KW-1133">Transmembrane helix</keyword>
<sequence length="137" mass="14670">MSLGAAIAVTFRIMMILLACAMVIGWWEKFLAVLLRRPGWKGHLSSFVVTVIALGCAIGSSVNMFPDAGWHINENLRLFVLNIAMAMIICGLLTSVYRRALRAGPEAARAAFLSGLLLIFPASGFVALLTIYGGANG</sequence>
<proteinExistence type="predicted"/>
<organism evidence="2 3">
    <name type="scientific">Qipengyuania atrilutea</name>
    <dbReference type="NCBI Taxonomy" id="2744473"/>
    <lineage>
        <taxon>Bacteria</taxon>
        <taxon>Pseudomonadati</taxon>
        <taxon>Pseudomonadota</taxon>
        <taxon>Alphaproteobacteria</taxon>
        <taxon>Sphingomonadales</taxon>
        <taxon>Erythrobacteraceae</taxon>
        <taxon>Qipengyuania</taxon>
    </lineage>
</organism>
<dbReference type="Proteomes" id="UP000561438">
    <property type="component" value="Unassembled WGS sequence"/>
</dbReference>
<reference evidence="2 3" key="1">
    <citation type="submission" date="2020-06" db="EMBL/GenBank/DDBJ databases">
        <title>Altererythrobacter sp. HHU K3-1.</title>
        <authorList>
            <person name="Zhang D."/>
            <person name="Xue H."/>
        </authorList>
    </citation>
    <scope>NUCLEOTIDE SEQUENCE [LARGE SCALE GENOMIC DNA]</scope>
    <source>
        <strain evidence="2 3">HHU K3-1</strain>
    </source>
</reference>
<evidence type="ECO:0000256" key="1">
    <source>
        <dbReference type="SAM" id="Phobius"/>
    </source>
</evidence>
<gene>
    <name evidence="2" type="ORF">HUV48_00470</name>
</gene>
<comment type="caution">
    <text evidence="2">The sequence shown here is derived from an EMBL/GenBank/DDBJ whole genome shotgun (WGS) entry which is preliminary data.</text>
</comment>
<protein>
    <submittedName>
        <fullName evidence="2">Uncharacterized protein</fullName>
    </submittedName>
</protein>
<feature type="transmembrane region" description="Helical" evidence="1">
    <location>
        <begin position="110"/>
        <end position="132"/>
    </location>
</feature>
<name>A0A850H8S5_9SPHN</name>
<feature type="transmembrane region" description="Helical" evidence="1">
    <location>
        <begin position="78"/>
        <end position="98"/>
    </location>
</feature>
<keyword evidence="3" id="KW-1185">Reference proteome</keyword>
<feature type="transmembrane region" description="Helical" evidence="1">
    <location>
        <begin position="6"/>
        <end position="27"/>
    </location>
</feature>
<dbReference type="RefSeq" id="WP_176265821.1">
    <property type="nucleotide sequence ID" value="NZ_JABWGV010000001.1"/>
</dbReference>
<keyword evidence="1" id="KW-0812">Transmembrane</keyword>